<organism evidence="1 2">
    <name type="scientific">Leptospira interrogans str. UI 12621</name>
    <dbReference type="NCBI Taxonomy" id="1049937"/>
    <lineage>
        <taxon>Bacteria</taxon>
        <taxon>Pseudomonadati</taxon>
        <taxon>Spirochaetota</taxon>
        <taxon>Spirochaetia</taxon>
        <taxon>Leptospirales</taxon>
        <taxon>Leptospiraceae</taxon>
        <taxon>Leptospira</taxon>
    </lineage>
</organism>
<dbReference type="EMBL" id="AHNQ02000009">
    <property type="protein sequence ID" value="EKO26908.1"/>
    <property type="molecule type" value="Genomic_DNA"/>
</dbReference>
<reference evidence="1 2" key="1">
    <citation type="submission" date="2012-09" db="EMBL/GenBank/DDBJ databases">
        <authorList>
            <person name="Harkins D.M."/>
            <person name="Durkin A.S."/>
            <person name="Brinkac L.M."/>
            <person name="Selengut J.D."/>
            <person name="Sanka R."/>
            <person name="DePew J."/>
            <person name="Purushe J."/>
            <person name="Chanthongthip A."/>
            <person name="Lattana O."/>
            <person name="Phetsouvanh R."/>
            <person name="Newton P.N."/>
            <person name="Vinetz J.M."/>
            <person name="Sutton G.G."/>
            <person name="Nelson W.C."/>
            <person name="Fouts D.E."/>
        </authorList>
    </citation>
    <scope>NUCLEOTIDE SEQUENCE [LARGE SCALE GENOMIC DNA]</scope>
    <source>
        <strain evidence="1 2">UI 12621</strain>
    </source>
</reference>
<comment type="caution">
    <text evidence="1">The sequence shown here is derived from an EMBL/GenBank/DDBJ whole genome shotgun (WGS) entry which is preliminary data.</text>
</comment>
<evidence type="ECO:0000313" key="1">
    <source>
        <dbReference type="EMBL" id="EKO26908.1"/>
    </source>
</evidence>
<name>A0A0F6HEX2_LEPIR</name>
<evidence type="ECO:0000313" key="2">
    <source>
        <dbReference type="Proteomes" id="UP000006324"/>
    </source>
</evidence>
<dbReference type="AlphaFoldDB" id="A0A0F6HEX2"/>
<gene>
    <name evidence="1" type="ORF">LEP1GSC104_1154</name>
</gene>
<protein>
    <submittedName>
        <fullName evidence="1">Uncharacterized protein</fullName>
    </submittedName>
</protein>
<dbReference type="Proteomes" id="UP000006324">
    <property type="component" value="Unassembled WGS sequence"/>
</dbReference>
<sequence>MSDYSIVFLKTLIFYIAIFRNRKTIITFFKLGFLNFKTNINKAKRTFNFKVRFKLNKNILNF</sequence>
<proteinExistence type="predicted"/>
<accession>A0A0F6HEX2</accession>